<keyword evidence="1" id="KW-0472">Membrane</keyword>
<dbReference type="Pfam" id="PF04773">
    <property type="entry name" value="FecR"/>
    <property type="match status" value="1"/>
</dbReference>
<dbReference type="InterPro" id="IPR012373">
    <property type="entry name" value="Ferrdict_sens_TM"/>
</dbReference>
<evidence type="ECO:0000313" key="3">
    <source>
        <dbReference type="EMBL" id="MBS5411009.1"/>
    </source>
</evidence>
<dbReference type="EMBL" id="JAGZEE010000013">
    <property type="protein sequence ID" value="MBS5411009.1"/>
    <property type="molecule type" value="Genomic_DNA"/>
</dbReference>
<gene>
    <name evidence="3" type="ORF">KHY35_09885</name>
</gene>
<dbReference type="PANTHER" id="PTHR30273">
    <property type="entry name" value="PERIPLASMIC SIGNAL SENSOR AND SIGMA FACTOR ACTIVATOR FECR-RELATED"/>
    <property type="match status" value="1"/>
</dbReference>
<dbReference type="PANTHER" id="PTHR30273:SF2">
    <property type="entry name" value="PROTEIN FECR"/>
    <property type="match status" value="1"/>
</dbReference>
<comment type="caution">
    <text evidence="3">The sequence shown here is derived from an EMBL/GenBank/DDBJ whole genome shotgun (WGS) entry which is preliminary data.</text>
</comment>
<organism evidence="3 4">
    <name type="scientific">Bacteroides thetaiotaomicron</name>
    <dbReference type="NCBI Taxonomy" id="818"/>
    <lineage>
        <taxon>Bacteria</taxon>
        <taxon>Pseudomonadati</taxon>
        <taxon>Bacteroidota</taxon>
        <taxon>Bacteroidia</taxon>
        <taxon>Bacteroidales</taxon>
        <taxon>Bacteroidaceae</taxon>
        <taxon>Bacteroides</taxon>
    </lineage>
</organism>
<dbReference type="Gene3D" id="2.60.120.1440">
    <property type="match status" value="1"/>
</dbReference>
<evidence type="ECO:0000259" key="2">
    <source>
        <dbReference type="Pfam" id="PF04773"/>
    </source>
</evidence>
<protein>
    <submittedName>
        <fullName evidence="3">FecR domain-containing protein</fullName>
    </submittedName>
</protein>
<feature type="domain" description="FecR protein" evidence="2">
    <location>
        <begin position="85"/>
        <end position="167"/>
    </location>
</feature>
<dbReference type="AlphaFoldDB" id="A0A943HPC4"/>
<keyword evidence="1" id="KW-0812">Transmembrane</keyword>
<reference evidence="3" key="1">
    <citation type="submission" date="2021-02" db="EMBL/GenBank/DDBJ databases">
        <title>Infant gut strain persistence is associated with maternal origin, phylogeny, and functional potential including surface adhesion and iron acquisition.</title>
        <authorList>
            <person name="Lou Y.C."/>
        </authorList>
    </citation>
    <scope>NUCLEOTIDE SEQUENCE</scope>
    <source>
        <strain evidence="3">L3_082_243G1_dasL3_082_243G1_maxbin2.maxbin.015s ta_sub</strain>
    </source>
</reference>
<name>A0A943HPC4_BACT4</name>
<dbReference type="Proteomes" id="UP000782901">
    <property type="component" value="Unassembled WGS sequence"/>
</dbReference>
<evidence type="ECO:0000256" key="1">
    <source>
        <dbReference type="SAM" id="Phobius"/>
    </source>
</evidence>
<dbReference type="InterPro" id="IPR006860">
    <property type="entry name" value="FecR"/>
</dbReference>
<sequence>MMKTDIHKIKTEQAWNRLYGRLDKDHLLVEDHRMPKIPVWVRYGTVAAMVVGLVFSTLYWGFGQKEELPDFITQENQDVPTLVTTLEDGSVVFLAKETSIRYPEHFVSDKREVSLQGDAFFDVAKKQKQPFWIDTKEVKIEVLGTAFSVKSVEDTPFRLSVQRGTVRVTLKKGNKECYVKAGETVILQSQQLLLSSTENAGELNRYLEHVCFKDESLGHILKVMNMNAGSSQIRVASPALEKRKLTVEFSNESPETVATLIAYALNLKCTRQGDTFMLTE</sequence>
<dbReference type="GO" id="GO:0016989">
    <property type="term" value="F:sigma factor antagonist activity"/>
    <property type="evidence" value="ECO:0007669"/>
    <property type="project" value="TreeGrafter"/>
</dbReference>
<accession>A0A943HPC4</accession>
<evidence type="ECO:0000313" key="4">
    <source>
        <dbReference type="Proteomes" id="UP000782901"/>
    </source>
</evidence>
<dbReference type="PIRSF" id="PIRSF018266">
    <property type="entry name" value="FecR"/>
    <property type="match status" value="1"/>
</dbReference>
<feature type="transmembrane region" description="Helical" evidence="1">
    <location>
        <begin position="40"/>
        <end position="62"/>
    </location>
</feature>
<proteinExistence type="predicted"/>
<keyword evidence="1" id="KW-1133">Transmembrane helix</keyword>